<accession>A0ABU9DTB7</accession>
<keyword evidence="5" id="KW-0627">Porphyrin biosynthesis</keyword>
<dbReference type="Gene3D" id="3.40.50.720">
    <property type="entry name" value="NAD(P)-binding Rossmann-like Domain"/>
    <property type="match status" value="1"/>
</dbReference>
<keyword evidence="3" id="KW-0560">Oxidoreductase</keyword>
<dbReference type="Pfam" id="PF14824">
    <property type="entry name" value="Sirohm_synth_M"/>
    <property type="match status" value="1"/>
</dbReference>
<dbReference type="InterPro" id="IPR028161">
    <property type="entry name" value="Met8-like"/>
</dbReference>
<comment type="catalytic activity">
    <reaction evidence="6">
        <text>precorrin-2 + NAD(+) = sirohydrochlorin + NADH + 2 H(+)</text>
        <dbReference type="Rhea" id="RHEA:15613"/>
        <dbReference type="ChEBI" id="CHEBI:15378"/>
        <dbReference type="ChEBI" id="CHEBI:57540"/>
        <dbReference type="ChEBI" id="CHEBI:57945"/>
        <dbReference type="ChEBI" id="CHEBI:58351"/>
        <dbReference type="ChEBI" id="CHEBI:58827"/>
        <dbReference type="EC" id="1.3.1.76"/>
    </reaction>
</comment>
<evidence type="ECO:0000256" key="6">
    <source>
        <dbReference type="ARBA" id="ARBA00047561"/>
    </source>
</evidence>
<dbReference type="Gene3D" id="1.10.8.610">
    <property type="entry name" value="SirC, precorrin-2 dehydrogenase, C-terminal helical domain-like"/>
    <property type="match status" value="1"/>
</dbReference>
<dbReference type="InterPro" id="IPR028281">
    <property type="entry name" value="Sirohaem_synthase_central"/>
</dbReference>
<dbReference type="InterPro" id="IPR006367">
    <property type="entry name" value="Sirohaem_synthase_N"/>
</dbReference>
<keyword evidence="4" id="KW-0520">NAD</keyword>
<dbReference type="InterPro" id="IPR042518">
    <property type="entry name" value="SirC_C"/>
</dbReference>
<evidence type="ECO:0000256" key="3">
    <source>
        <dbReference type="ARBA" id="ARBA00023002"/>
    </source>
</evidence>
<evidence type="ECO:0000259" key="7">
    <source>
        <dbReference type="Pfam" id="PF14824"/>
    </source>
</evidence>
<evidence type="ECO:0000256" key="2">
    <source>
        <dbReference type="ARBA" id="ARBA00012400"/>
    </source>
</evidence>
<protein>
    <recommendedName>
        <fullName evidence="2">precorrin-2 dehydrogenase</fullName>
        <ecNumber evidence="2">1.3.1.76</ecNumber>
    </recommendedName>
</protein>
<proteinExistence type="predicted"/>
<comment type="pathway">
    <text evidence="1">Porphyrin-containing compound metabolism; siroheme biosynthesis; sirohydrochlorin from precorrin-2: step 1/1.</text>
</comment>
<dbReference type="SUPFAM" id="SSF51735">
    <property type="entry name" value="NAD(P)-binding Rossmann-fold domains"/>
    <property type="match status" value="1"/>
</dbReference>
<dbReference type="RefSeq" id="WP_341418461.1">
    <property type="nucleotide sequence ID" value="NZ_JBBPCC010000020.1"/>
</dbReference>
<evidence type="ECO:0000313" key="9">
    <source>
        <dbReference type="Proteomes" id="UP001469365"/>
    </source>
</evidence>
<name>A0ABU9DTB7_9BACL</name>
<comment type="caution">
    <text evidence="8">The sequence shown here is derived from an EMBL/GenBank/DDBJ whole genome shotgun (WGS) entry which is preliminary data.</text>
</comment>
<evidence type="ECO:0000313" key="8">
    <source>
        <dbReference type="EMBL" id="MEK8131328.1"/>
    </source>
</evidence>
<dbReference type="Proteomes" id="UP001469365">
    <property type="component" value="Unassembled WGS sequence"/>
</dbReference>
<evidence type="ECO:0000256" key="5">
    <source>
        <dbReference type="ARBA" id="ARBA00023244"/>
    </source>
</evidence>
<feature type="domain" description="Siroheme synthase central" evidence="7">
    <location>
        <begin position="123"/>
        <end position="147"/>
    </location>
</feature>
<sequence>MTLYYPVMLRLEGKLCCVVGGGRVAERKAAGLLRAGADVTVISPQVTAELRRLAGEGLLQWIDSPFERGMAEAGKASLLFAATDDPAVNAAVREEGIALGIWVNGADEAEHGDFMLPAVLRQGLLTVAVSTAGASPGMAQLVRDEISDWLGDGYDAYLEVLLELRLAVQQLVSDSRERQSMFRGMLQWNLRPHMKDGERLPGPLFEELMKRLHGEPTADGIRRIGTWLEELGKHDYT</sequence>
<organism evidence="8 9">
    <name type="scientific">Paenibacillus filicis</name>
    <dbReference type="NCBI Taxonomy" id="669464"/>
    <lineage>
        <taxon>Bacteria</taxon>
        <taxon>Bacillati</taxon>
        <taxon>Bacillota</taxon>
        <taxon>Bacilli</taxon>
        <taxon>Bacillales</taxon>
        <taxon>Paenibacillaceae</taxon>
        <taxon>Paenibacillus</taxon>
    </lineage>
</organism>
<reference evidence="8 9" key="1">
    <citation type="submission" date="2024-04" db="EMBL/GenBank/DDBJ databases">
        <title>draft genome sequnece of Paenibacillus filicis.</title>
        <authorList>
            <person name="Kim D.-U."/>
        </authorList>
    </citation>
    <scope>NUCLEOTIDE SEQUENCE [LARGE SCALE GENOMIC DNA]</scope>
    <source>
        <strain evidence="8 9">KACC14197</strain>
    </source>
</reference>
<evidence type="ECO:0000256" key="1">
    <source>
        <dbReference type="ARBA" id="ARBA00005010"/>
    </source>
</evidence>
<dbReference type="NCBIfam" id="TIGR01470">
    <property type="entry name" value="cysG_Nterm"/>
    <property type="match status" value="1"/>
</dbReference>
<dbReference type="EC" id="1.3.1.76" evidence="2"/>
<dbReference type="PANTHER" id="PTHR35330">
    <property type="entry name" value="SIROHEME BIOSYNTHESIS PROTEIN MET8"/>
    <property type="match status" value="1"/>
</dbReference>
<gene>
    <name evidence="8" type="ORF">WMW72_25805</name>
</gene>
<keyword evidence="9" id="KW-1185">Reference proteome</keyword>
<dbReference type="EMBL" id="JBBPCC010000020">
    <property type="protein sequence ID" value="MEK8131328.1"/>
    <property type="molecule type" value="Genomic_DNA"/>
</dbReference>
<dbReference type="InterPro" id="IPR036291">
    <property type="entry name" value="NAD(P)-bd_dom_sf"/>
</dbReference>
<evidence type="ECO:0000256" key="4">
    <source>
        <dbReference type="ARBA" id="ARBA00023027"/>
    </source>
</evidence>
<dbReference type="Pfam" id="PF13241">
    <property type="entry name" value="NAD_binding_7"/>
    <property type="match status" value="1"/>
</dbReference>
<dbReference type="SUPFAM" id="SSF75615">
    <property type="entry name" value="Siroheme synthase middle domains-like"/>
    <property type="match status" value="1"/>
</dbReference>
<dbReference type="PANTHER" id="PTHR35330:SF1">
    <property type="entry name" value="SIROHEME BIOSYNTHESIS PROTEIN MET8"/>
    <property type="match status" value="1"/>
</dbReference>